<sequence length="420" mass="47025">MHRALTVPELLMTIFEELDCDVSNRKQGHATLAACARTCKSVSNIALGVLWRQQNGFVPLLCCLPSEVLAITQTKHTGRVGGNRRTLRLQRPIRPEDWSRVFDNARFTQDMFLWEPENAFGNLDDQALESLFSSLSQQPSPLLRNLRKVRYRARAVRKAAYPFLAVASGSNVDSILYTNDGIPSTPELYLIQSLAQKSCTTITEFSCNGLIDKMTPHITCYESLVATLRSLPNLEFVSIPCYHPLLSQLSKLSSLRALSIESRAFYPFSELSHNVADSKRPQITGLNSLSLDFETASQLVQFLEHFDFTTSKLETLHIHLLHDCPASLQRRLFQAFQLSIYTEALTNLSTFIRYSTERASVPMGDILDRLVTSEKLETLEVLLPEFLTAEVHCFEAGDHLEVAVRAGGVLSSAGAFEDHA</sequence>
<dbReference type="EMBL" id="ML178818">
    <property type="protein sequence ID" value="TFL04343.1"/>
    <property type="molecule type" value="Genomic_DNA"/>
</dbReference>
<dbReference type="OrthoDB" id="3354475at2759"/>
<name>A0A5C3QQT2_9AGAR</name>
<evidence type="ECO:0000313" key="2">
    <source>
        <dbReference type="Proteomes" id="UP000305067"/>
    </source>
</evidence>
<dbReference type="AlphaFoldDB" id="A0A5C3QQT2"/>
<keyword evidence="2" id="KW-1185">Reference proteome</keyword>
<evidence type="ECO:0008006" key="3">
    <source>
        <dbReference type="Google" id="ProtNLM"/>
    </source>
</evidence>
<gene>
    <name evidence="1" type="ORF">BDV98DRAFT_313912</name>
</gene>
<dbReference type="STRING" id="1884261.A0A5C3QQT2"/>
<organism evidence="1 2">
    <name type="scientific">Pterulicium gracile</name>
    <dbReference type="NCBI Taxonomy" id="1884261"/>
    <lineage>
        <taxon>Eukaryota</taxon>
        <taxon>Fungi</taxon>
        <taxon>Dikarya</taxon>
        <taxon>Basidiomycota</taxon>
        <taxon>Agaricomycotina</taxon>
        <taxon>Agaricomycetes</taxon>
        <taxon>Agaricomycetidae</taxon>
        <taxon>Agaricales</taxon>
        <taxon>Pleurotineae</taxon>
        <taxon>Pterulaceae</taxon>
        <taxon>Pterulicium</taxon>
    </lineage>
</organism>
<protein>
    <recommendedName>
        <fullName evidence="3">F-box domain-containing protein</fullName>
    </recommendedName>
</protein>
<evidence type="ECO:0000313" key="1">
    <source>
        <dbReference type="EMBL" id="TFL04343.1"/>
    </source>
</evidence>
<accession>A0A5C3QQT2</accession>
<reference evidence="1 2" key="1">
    <citation type="journal article" date="2019" name="Nat. Ecol. Evol.">
        <title>Megaphylogeny resolves global patterns of mushroom evolution.</title>
        <authorList>
            <person name="Varga T."/>
            <person name="Krizsan K."/>
            <person name="Foldi C."/>
            <person name="Dima B."/>
            <person name="Sanchez-Garcia M."/>
            <person name="Sanchez-Ramirez S."/>
            <person name="Szollosi G.J."/>
            <person name="Szarkandi J.G."/>
            <person name="Papp V."/>
            <person name="Albert L."/>
            <person name="Andreopoulos W."/>
            <person name="Angelini C."/>
            <person name="Antonin V."/>
            <person name="Barry K.W."/>
            <person name="Bougher N.L."/>
            <person name="Buchanan P."/>
            <person name="Buyck B."/>
            <person name="Bense V."/>
            <person name="Catcheside P."/>
            <person name="Chovatia M."/>
            <person name="Cooper J."/>
            <person name="Damon W."/>
            <person name="Desjardin D."/>
            <person name="Finy P."/>
            <person name="Geml J."/>
            <person name="Haridas S."/>
            <person name="Hughes K."/>
            <person name="Justo A."/>
            <person name="Karasinski D."/>
            <person name="Kautmanova I."/>
            <person name="Kiss B."/>
            <person name="Kocsube S."/>
            <person name="Kotiranta H."/>
            <person name="LaButti K.M."/>
            <person name="Lechner B.E."/>
            <person name="Liimatainen K."/>
            <person name="Lipzen A."/>
            <person name="Lukacs Z."/>
            <person name="Mihaltcheva S."/>
            <person name="Morgado L.N."/>
            <person name="Niskanen T."/>
            <person name="Noordeloos M.E."/>
            <person name="Ohm R.A."/>
            <person name="Ortiz-Santana B."/>
            <person name="Ovrebo C."/>
            <person name="Racz N."/>
            <person name="Riley R."/>
            <person name="Savchenko A."/>
            <person name="Shiryaev A."/>
            <person name="Soop K."/>
            <person name="Spirin V."/>
            <person name="Szebenyi C."/>
            <person name="Tomsovsky M."/>
            <person name="Tulloss R.E."/>
            <person name="Uehling J."/>
            <person name="Grigoriev I.V."/>
            <person name="Vagvolgyi C."/>
            <person name="Papp T."/>
            <person name="Martin F.M."/>
            <person name="Miettinen O."/>
            <person name="Hibbett D.S."/>
            <person name="Nagy L.G."/>
        </authorList>
    </citation>
    <scope>NUCLEOTIDE SEQUENCE [LARGE SCALE GENOMIC DNA]</scope>
    <source>
        <strain evidence="1 2">CBS 309.79</strain>
    </source>
</reference>
<proteinExistence type="predicted"/>
<dbReference type="Proteomes" id="UP000305067">
    <property type="component" value="Unassembled WGS sequence"/>
</dbReference>